<organism evidence="3 4">
    <name type="scientific">Mucuna pruriens</name>
    <name type="common">Velvet bean</name>
    <name type="synonym">Dolichos pruriens</name>
    <dbReference type="NCBI Taxonomy" id="157652"/>
    <lineage>
        <taxon>Eukaryota</taxon>
        <taxon>Viridiplantae</taxon>
        <taxon>Streptophyta</taxon>
        <taxon>Embryophyta</taxon>
        <taxon>Tracheophyta</taxon>
        <taxon>Spermatophyta</taxon>
        <taxon>Magnoliopsida</taxon>
        <taxon>eudicotyledons</taxon>
        <taxon>Gunneridae</taxon>
        <taxon>Pentapetalae</taxon>
        <taxon>rosids</taxon>
        <taxon>fabids</taxon>
        <taxon>Fabales</taxon>
        <taxon>Fabaceae</taxon>
        <taxon>Papilionoideae</taxon>
        <taxon>50 kb inversion clade</taxon>
        <taxon>NPAAA clade</taxon>
        <taxon>indigoferoid/millettioid clade</taxon>
        <taxon>Phaseoleae</taxon>
        <taxon>Mucuna</taxon>
    </lineage>
</organism>
<dbReference type="Proteomes" id="UP000257109">
    <property type="component" value="Unassembled WGS sequence"/>
</dbReference>
<dbReference type="GO" id="GO:0015074">
    <property type="term" value="P:DNA integration"/>
    <property type="evidence" value="ECO:0007669"/>
    <property type="project" value="InterPro"/>
</dbReference>
<accession>A0A371EMA2</accession>
<dbReference type="InterPro" id="IPR001584">
    <property type="entry name" value="Integrase_cat-core"/>
</dbReference>
<evidence type="ECO:0000313" key="4">
    <source>
        <dbReference type="Proteomes" id="UP000257109"/>
    </source>
</evidence>
<dbReference type="InterPro" id="IPR012337">
    <property type="entry name" value="RNaseH-like_sf"/>
</dbReference>
<gene>
    <name evidence="3" type="ORF">CR513_53971</name>
</gene>
<dbReference type="SUPFAM" id="SSF53098">
    <property type="entry name" value="Ribonuclease H-like"/>
    <property type="match status" value="1"/>
</dbReference>
<protein>
    <recommendedName>
        <fullName evidence="2">Integrase catalytic domain-containing protein</fullName>
    </recommendedName>
</protein>
<comment type="caution">
    <text evidence="3">The sequence shown here is derived from an EMBL/GenBank/DDBJ whole genome shotgun (WGS) entry which is preliminary data.</text>
</comment>
<dbReference type="Gene3D" id="3.30.420.10">
    <property type="entry name" value="Ribonuclease H-like superfamily/Ribonuclease H"/>
    <property type="match status" value="1"/>
</dbReference>
<name>A0A371EMA2_MUCPR</name>
<evidence type="ECO:0000256" key="1">
    <source>
        <dbReference type="SAM" id="MobiDB-lite"/>
    </source>
</evidence>
<evidence type="ECO:0000313" key="3">
    <source>
        <dbReference type="EMBL" id="RDX67180.1"/>
    </source>
</evidence>
<dbReference type="OrthoDB" id="1713704at2759"/>
<feature type="region of interest" description="Disordered" evidence="1">
    <location>
        <begin position="99"/>
        <end position="121"/>
    </location>
</feature>
<dbReference type="EMBL" id="QJKJ01013112">
    <property type="protein sequence ID" value="RDX67180.1"/>
    <property type="molecule type" value="Genomic_DNA"/>
</dbReference>
<dbReference type="PROSITE" id="PS50994">
    <property type="entry name" value="INTEGRASE"/>
    <property type="match status" value="1"/>
</dbReference>
<feature type="non-terminal residue" evidence="3">
    <location>
        <position position="1"/>
    </location>
</feature>
<proteinExistence type="predicted"/>
<evidence type="ECO:0000259" key="2">
    <source>
        <dbReference type="PROSITE" id="PS50994"/>
    </source>
</evidence>
<feature type="compositionally biased region" description="Polar residues" evidence="1">
    <location>
        <begin position="102"/>
        <end position="115"/>
    </location>
</feature>
<dbReference type="GO" id="GO:0003676">
    <property type="term" value="F:nucleic acid binding"/>
    <property type="evidence" value="ECO:0007669"/>
    <property type="project" value="InterPro"/>
</dbReference>
<keyword evidence="4" id="KW-1185">Reference proteome</keyword>
<sequence length="121" mass="13499">MSRPNQERFDPIEASRPVKVEAIAARTNDAKVVVDILKFGVPKALINDQGTHFCNKAMSSLLEKYGVIHKIATPYHPQINSQPEENILNSTRDVSLPDCVRQSLSPASQDRTQSILGREEM</sequence>
<feature type="domain" description="Integrase catalytic" evidence="2">
    <location>
        <begin position="1"/>
        <end position="84"/>
    </location>
</feature>
<reference evidence="3" key="1">
    <citation type="submission" date="2018-05" db="EMBL/GenBank/DDBJ databases">
        <title>Draft genome of Mucuna pruriens seed.</title>
        <authorList>
            <person name="Nnadi N.E."/>
            <person name="Vos R."/>
            <person name="Hasami M.H."/>
            <person name="Devisetty U.K."/>
            <person name="Aguiy J.C."/>
        </authorList>
    </citation>
    <scope>NUCLEOTIDE SEQUENCE [LARGE SCALE GENOMIC DNA]</scope>
    <source>
        <strain evidence="3">JCA_2017</strain>
    </source>
</reference>
<dbReference type="InterPro" id="IPR036397">
    <property type="entry name" value="RNaseH_sf"/>
</dbReference>
<dbReference type="AlphaFoldDB" id="A0A371EMA2"/>